<dbReference type="EMBL" id="AMFJ01034014">
    <property type="protein sequence ID" value="EKD30534.1"/>
    <property type="molecule type" value="Genomic_DNA"/>
</dbReference>
<evidence type="ECO:0000313" key="2">
    <source>
        <dbReference type="EMBL" id="EKD30534.1"/>
    </source>
</evidence>
<keyword evidence="1" id="KW-1133">Transmembrane helix</keyword>
<comment type="caution">
    <text evidence="2">The sequence shown here is derived from an EMBL/GenBank/DDBJ whole genome shotgun (WGS) entry which is preliminary data.</text>
</comment>
<organism evidence="2">
    <name type="scientific">uncultured bacterium</name>
    <name type="common">gcode 4</name>
    <dbReference type="NCBI Taxonomy" id="1234023"/>
    <lineage>
        <taxon>Bacteria</taxon>
        <taxon>environmental samples</taxon>
    </lineage>
</organism>
<dbReference type="InterPro" id="IPR012902">
    <property type="entry name" value="N_methyl_site"/>
</dbReference>
<reference evidence="2" key="1">
    <citation type="journal article" date="2012" name="Science">
        <title>Fermentation, hydrogen, and sulfur metabolism in multiple uncultivated bacterial phyla.</title>
        <authorList>
            <person name="Wrighton K.C."/>
            <person name="Thomas B.C."/>
            <person name="Sharon I."/>
            <person name="Miller C.S."/>
            <person name="Castelle C.J."/>
            <person name="VerBerkmoes N.C."/>
            <person name="Wilkins M.J."/>
            <person name="Hettich R.L."/>
            <person name="Lipton M.S."/>
            <person name="Williams K.H."/>
            <person name="Long P.E."/>
            <person name="Banfield J.F."/>
        </authorList>
    </citation>
    <scope>NUCLEOTIDE SEQUENCE [LARGE SCALE GENOMIC DNA]</scope>
</reference>
<dbReference type="PROSITE" id="PS00409">
    <property type="entry name" value="PROKAR_NTER_METHYL"/>
    <property type="match status" value="1"/>
</dbReference>
<dbReference type="Gene3D" id="3.30.700.10">
    <property type="entry name" value="Glycoprotein, Type 4 Pilin"/>
    <property type="match status" value="1"/>
</dbReference>
<proteinExistence type="predicted"/>
<protein>
    <recommendedName>
        <fullName evidence="3">Prepilin-type N-terminal cleavage/methylation domain-containing protein</fullName>
    </recommendedName>
</protein>
<dbReference type="AlphaFoldDB" id="K1YYN7"/>
<dbReference type="Pfam" id="PF07963">
    <property type="entry name" value="N_methyl"/>
    <property type="match status" value="1"/>
</dbReference>
<evidence type="ECO:0008006" key="3">
    <source>
        <dbReference type="Google" id="ProtNLM"/>
    </source>
</evidence>
<keyword evidence="1" id="KW-0472">Membrane</keyword>
<dbReference type="NCBIfam" id="TIGR02532">
    <property type="entry name" value="IV_pilin_GFxxxE"/>
    <property type="match status" value="1"/>
</dbReference>
<sequence>MTKITKKQMRKTHFSLSGFTLVELIVVISILAVLGTIAFTSISGYISNSRDSKRISNAALISKGFDIAFAAGTFVNTSKTSTGYNIALVGSGLTMTGYYGVVNDTLLQSIKVMGNDTAVYDGFQEYRYSYFPNEKKYQVLATLENPENARSAFILPSFVNQAFAASGSVGYAFIKGNFTSTGEINNLVVDASMWEVEPIVDGIKTFSGTETLVVGSALALVEAVYVPENGSCGTANGQLFTVTPTSNLCAIGTSTGMLDNGGVVDKWTWGCTGVNGGADTAVNACSADLDTSVNCVFDTDPVNGKFGDGTTNYCTFAP</sequence>
<evidence type="ECO:0000256" key="1">
    <source>
        <dbReference type="SAM" id="Phobius"/>
    </source>
</evidence>
<dbReference type="SUPFAM" id="SSF54523">
    <property type="entry name" value="Pili subunits"/>
    <property type="match status" value="1"/>
</dbReference>
<feature type="transmembrane region" description="Helical" evidence="1">
    <location>
        <begin position="21"/>
        <end position="46"/>
    </location>
</feature>
<name>K1YYN7_9BACT</name>
<gene>
    <name evidence="2" type="ORF">ACD_78C00014G0002</name>
</gene>
<keyword evidence="1" id="KW-0812">Transmembrane</keyword>
<accession>K1YYN7</accession>
<dbReference type="InterPro" id="IPR045584">
    <property type="entry name" value="Pilin-like"/>
</dbReference>